<dbReference type="GeneID" id="89926257"/>
<name>A0AAV9PBF0_9PEZI</name>
<dbReference type="EMBL" id="JAVRRT010000007">
    <property type="protein sequence ID" value="KAK5170326.1"/>
    <property type="molecule type" value="Genomic_DNA"/>
</dbReference>
<evidence type="ECO:0000313" key="2">
    <source>
        <dbReference type="EMBL" id="KAK5170326.1"/>
    </source>
</evidence>
<dbReference type="Gene3D" id="2.60.40.640">
    <property type="match status" value="1"/>
</dbReference>
<dbReference type="AlphaFoldDB" id="A0AAV9PBF0"/>
<evidence type="ECO:0000313" key="3">
    <source>
        <dbReference type="Proteomes" id="UP001337655"/>
    </source>
</evidence>
<comment type="caution">
    <text evidence="2">The sequence shown here is derived from an EMBL/GenBank/DDBJ whole genome shotgun (WGS) entry which is preliminary data.</text>
</comment>
<gene>
    <name evidence="2" type="ORF">LTR77_004913</name>
</gene>
<evidence type="ECO:0008006" key="4">
    <source>
        <dbReference type="Google" id="ProtNLM"/>
    </source>
</evidence>
<dbReference type="InterPro" id="IPR014752">
    <property type="entry name" value="Arrestin-like_C"/>
</dbReference>
<proteinExistence type="predicted"/>
<reference evidence="2 3" key="1">
    <citation type="submission" date="2023-08" db="EMBL/GenBank/DDBJ databases">
        <title>Black Yeasts Isolated from many extreme environments.</title>
        <authorList>
            <person name="Coleine C."/>
            <person name="Stajich J.E."/>
            <person name="Selbmann L."/>
        </authorList>
    </citation>
    <scope>NUCLEOTIDE SEQUENCE [LARGE SCALE GENOMIC DNA]</scope>
    <source>
        <strain evidence="2 3">CCFEE 5935</strain>
    </source>
</reference>
<protein>
    <recommendedName>
        <fullName evidence="4">Arrestin-like N-terminal domain-containing protein</fullName>
    </recommendedName>
</protein>
<dbReference type="Proteomes" id="UP001337655">
    <property type="component" value="Unassembled WGS sequence"/>
</dbReference>
<feature type="region of interest" description="Disordered" evidence="1">
    <location>
        <begin position="1"/>
        <end position="31"/>
    </location>
</feature>
<dbReference type="RefSeq" id="XP_064659524.1">
    <property type="nucleotide sequence ID" value="XM_064802163.1"/>
</dbReference>
<feature type="compositionally biased region" description="Polar residues" evidence="1">
    <location>
        <begin position="9"/>
        <end position="24"/>
    </location>
</feature>
<evidence type="ECO:0000256" key="1">
    <source>
        <dbReference type="SAM" id="MobiDB-lite"/>
    </source>
</evidence>
<keyword evidence="3" id="KW-1185">Reference proteome</keyword>
<organism evidence="2 3">
    <name type="scientific">Saxophila tyrrhenica</name>
    <dbReference type="NCBI Taxonomy" id="1690608"/>
    <lineage>
        <taxon>Eukaryota</taxon>
        <taxon>Fungi</taxon>
        <taxon>Dikarya</taxon>
        <taxon>Ascomycota</taxon>
        <taxon>Pezizomycotina</taxon>
        <taxon>Dothideomycetes</taxon>
        <taxon>Dothideomycetidae</taxon>
        <taxon>Mycosphaerellales</taxon>
        <taxon>Extremaceae</taxon>
        <taxon>Saxophila</taxon>
    </lineage>
</organism>
<sequence length="394" mass="43248">MKFSRSTKDVQQPEVTITLDNDSTGPFHPGSRVSGNVSFPHDPHKPIQKAEVVLFGRATTRIPRKGATNGELTLLQFDDTAEIFRSVQHVPLDRDVKNDTGENYEWRFDLRFPETTSLTSKSPYADESRFEGAYTLETHALPPSFSMVASASTFAVVGYHVQARLQFEGEEEPLIAQFPEQLVLLPRAAQQQPRQPIEVVKSAVRFSSPHLLPSASGSRSSFRILGGNFSSKAPTVNVGLRANLPTTLATGASFRLSTTVEISSPSSSNITIPTINVRVKTLRLFQRTYLRALRVAPGGTGHRVVETKCEEAVLLNTLPPSIDVSRQHATDGVEKVWTYPAEFESRVPGTTCPCFSTVNINQGFRTDLVLEVTICGKAVEFVVEVPEIVVVAPS</sequence>
<accession>A0AAV9PBF0</accession>